<gene>
    <name evidence="1" type="ORF">HB776_05895</name>
</gene>
<protein>
    <submittedName>
        <fullName evidence="1">Uncharacterized protein</fullName>
    </submittedName>
</protein>
<dbReference type="KEGG" id="trb:HB776_05895"/>
<dbReference type="EMBL" id="CP050292">
    <property type="protein sequence ID" value="QND70818.1"/>
    <property type="molecule type" value="Genomic_DNA"/>
</dbReference>
<sequence>MSAPDEYYKSLGRLTFRFGALEHYCSDTTRHLTDPSNVPANEEYVPLSVVLKRLKSVIEQRFSRRYIDRIQPLIDQADALRKERNKNFHALWQVFPQGVTRFSKDAGQLSVATPTPAEIEALAVSVNETTEKLAQQVRHAYDMDEKVREWRERHGR</sequence>
<dbReference type="RefSeq" id="WP_184516002.1">
    <property type="nucleotide sequence ID" value="NZ_CP050292.1"/>
</dbReference>
<evidence type="ECO:0000313" key="2">
    <source>
        <dbReference type="Proteomes" id="UP000515291"/>
    </source>
</evidence>
<dbReference type="AlphaFoldDB" id="A0A7G6TVN6"/>
<evidence type="ECO:0000313" key="1">
    <source>
        <dbReference type="EMBL" id="QND70818.1"/>
    </source>
</evidence>
<proteinExistence type="predicted"/>
<name>A0A7G6TVN6_9BRAD</name>
<dbReference type="Proteomes" id="UP000515291">
    <property type="component" value="Chromosome"/>
</dbReference>
<accession>A0A7G6TVN6</accession>
<reference evidence="2" key="1">
    <citation type="journal article" date="2020" name="Mol. Plant Microbe">
        <title>Rhizobial microsymbionts of the narrowly endemic Oxytropis species growing in Kamchatka are characterized by significant genetic diversity and possess a set of genes that are associated with T3SS and T6SS secretion systems and can affect the development of symbiosis.</title>
        <authorList>
            <person name="Safronova V."/>
            <person name="Guro P."/>
            <person name="Sazanova A."/>
            <person name="Kuznetsova I."/>
            <person name="Belimov A."/>
            <person name="Yakubov V."/>
            <person name="Chirak E."/>
            <person name="Afonin A."/>
            <person name="Gogolev Y."/>
            <person name="Andronov E."/>
            <person name="Tikhonovich I."/>
        </authorList>
    </citation>
    <scope>NUCLEOTIDE SEQUENCE [LARGE SCALE GENOMIC DNA]</scope>
    <source>
        <strain evidence="2">581</strain>
    </source>
</reference>
<organism evidence="1 2">
    <name type="scientific">Tardiphaga robiniae</name>
    <dbReference type="NCBI Taxonomy" id="943830"/>
    <lineage>
        <taxon>Bacteria</taxon>
        <taxon>Pseudomonadati</taxon>
        <taxon>Pseudomonadota</taxon>
        <taxon>Alphaproteobacteria</taxon>
        <taxon>Hyphomicrobiales</taxon>
        <taxon>Nitrobacteraceae</taxon>
        <taxon>Tardiphaga</taxon>
    </lineage>
</organism>